<name>A0A8J8NWF9_HALGN</name>
<sequence>MTKQIRIYFIRKQYQNKSMKSKIAAKVIKPSPDASQLKKTAQPQKETIVPKKIEKPATQFKIQRNLTQFSKLTFGKRIISKYLILEIFSYTSGRKKGFRYISQISYGWRFFISLN</sequence>
<proteinExistence type="predicted"/>
<evidence type="ECO:0000313" key="1">
    <source>
        <dbReference type="EMBL" id="TNV81869.1"/>
    </source>
</evidence>
<dbReference type="Proteomes" id="UP000785679">
    <property type="component" value="Unassembled WGS sequence"/>
</dbReference>
<comment type="caution">
    <text evidence="1">The sequence shown here is derived from an EMBL/GenBank/DDBJ whole genome shotgun (WGS) entry which is preliminary data.</text>
</comment>
<evidence type="ECO:0000313" key="2">
    <source>
        <dbReference type="Proteomes" id="UP000785679"/>
    </source>
</evidence>
<reference evidence="1" key="1">
    <citation type="submission" date="2019-06" db="EMBL/GenBank/DDBJ databases">
        <authorList>
            <person name="Zheng W."/>
        </authorList>
    </citation>
    <scope>NUCLEOTIDE SEQUENCE</scope>
    <source>
        <strain evidence="1">QDHG01</strain>
    </source>
</reference>
<dbReference type="EMBL" id="RRYP01005629">
    <property type="protein sequence ID" value="TNV81869.1"/>
    <property type="molecule type" value="Genomic_DNA"/>
</dbReference>
<protein>
    <submittedName>
        <fullName evidence="1">Uncharacterized protein</fullName>
    </submittedName>
</protein>
<dbReference type="AlphaFoldDB" id="A0A8J8NWF9"/>
<keyword evidence="2" id="KW-1185">Reference proteome</keyword>
<organism evidence="1 2">
    <name type="scientific">Halteria grandinella</name>
    <dbReference type="NCBI Taxonomy" id="5974"/>
    <lineage>
        <taxon>Eukaryota</taxon>
        <taxon>Sar</taxon>
        <taxon>Alveolata</taxon>
        <taxon>Ciliophora</taxon>
        <taxon>Intramacronucleata</taxon>
        <taxon>Spirotrichea</taxon>
        <taxon>Stichotrichia</taxon>
        <taxon>Sporadotrichida</taxon>
        <taxon>Halteriidae</taxon>
        <taxon>Halteria</taxon>
    </lineage>
</organism>
<gene>
    <name evidence="1" type="ORF">FGO68_gene12351</name>
</gene>
<accession>A0A8J8NWF9</accession>